<sequence length="59" mass="6310">MAIVIDQDECIGCESCVEICPEVFEMDADGEKATVIAPDSTLDCVDEAIETCPNEAISK</sequence>
<evidence type="ECO:0000256" key="2">
    <source>
        <dbReference type="ARBA" id="ARBA00022448"/>
    </source>
</evidence>
<name>A0ABV4JY03_9BACT</name>
<evidence type="ECO:0000313" key="10">
    <source>
        <dbReference type="Proteomes" id="UP001568698"/>
    </source>
</evidence>
<keyword evidence="10" id="KW-1185">Reference proteome</keyword>
<dbReference type="Gene3D" id="3.30.70.20">
    <property type="match status" value="1"/>
</dbReference>
<dbReference type="InterPro" id="IPR001080">
    <property type="entry name" value="3Fe4S_ferredoxin"/>
</dbReference>
<dbReference type="PANTHER" id="PTHR36923:SF3">
    <property type="entry name" value="FERREDOXIN"/>
    <property type="match status" value="1"/>
</dbReference>
<evidence type="ECO:0000256" key="1">
    <source>
        <dbReference type="ARBA" id="ARBA00003532"/>
    </source>
</evidence>
<keyword evidence="5 7" id="KW-0408">Iron</keyword>
<dbReference type="PANTHER" id="PTHR36923">
    <property type="entry name" value="FERREDOXIN"/>
    <property type="match status" value="1"/>
</dbReference>
<evidence type="ECO:0000256" key="4">
    <source>
        <dbReference type="ARBA" id="ARBA00022982"/>
    </source>
</evidence>
<dbReference type="EMBL" id="JBGLYH010000004">
    <property type="protein sequence ID" value="MEZ7195589.1"/>
    <property type="molecule type" value="Genomic_DNA"/>
</dbReference>
<protein>
    <recommendedName>
        <fullName evidence="7">Ferredoxin</fullName>
    </recommendedName>
</protein>
<comment type="function">
    <text evidence="1 7">Ferredoxins are iron-sulfur proteins that transfer electrons in a wide variety of metabolic reactions.</text>
</comment>
<evidence type="ECO:0000259" key="8">
    <source>
        <dbReference type="PROSITE" id="PS51379"/>
    </source>
</evidence>
<evidence type="ECO:0000256" key="5">
    <source>
        <dbReference type="ARBA" id="ARBA00023004"/>
    </source>
</evidence>
<dbReference type="InterPro" id="IPR051269">
    <property type="entry name" value="Fe-S_cluster_ET"/>
</dbReference>
<dbReference type="PRINTS" id="PR00352">
    <property type="entry name" value="3FE4SFRDOXIN"/>
</dbReference>
<dbReference type="RefSeq" id="WP_338666950.1">
    <property type="nucleotide sequence ID" value="NZ_JBGLYH010000004.1"/>
</dbReference>
<dbReference type="PROSITE" id="PS00198">
    <property type="entry name" value="4FE4S_FER_1"/>
    <property type="match status" value="1"/>
</dbReference>
<proteinExistence type="predicted"/>
<comment type="caution">
    <text evidence="9">The sequence shown here is derived from an EMBL/GenBank/DDBJ whole genome shotgun (WGS) entry which is preliminary data.</text>
</comment>
<reference evidence="9 10" key="1">
    <citation type="submission" date="2024-08" db="EMBL/GenBank/DDBJ databases">
        <title>Sulfate-reducing bacteria isolated from formation water of the oil field in Kazakhstan and description of Pseudodesulfovibrio sp.</title>
        <authorList>
            <person name="Bidzhieva S.K."/>
            <person name="Tourova T.P."/>
            <person name="Grouzdev D.S."/>
            <person name="Beletsky A.V."/>
            <person name="Sokolova D.S."/>
            <person name="Samigullina S.R."/>
            <person name="Poltaraus A.B."/>
            <person name="Avtukh A.N."/>
            <person name="Tereshina V.M."/>
            <person name="Zhaparov N.S."/>
            <person name="Mardanov A.V."/>
            <person name="Nazina T.N."/>
        </authorList>
    </citation>
    <scope>NUCLEOTIDE SEQUENCE [LARGE SCALE GENOMIC DNA]</scope>
    <source>
        <strain evidence="9 10">9FUS</strain>
    </source>
</reference>
<evidence type="ECO:0000256" key="3">
    <source>
        <dbReference type="ARBA" id="ARBA00022723"/>
    </source>
</evidence>
<keyword evidence="6 7" id="KW-0411">Iron-sulfur</keyword>
<dbReference type="Pfam" id="PF13370">
    <property type="entry name" value="Fer4_13"/>
    <property type="match status" value="1"/>
</dbReference>
<accession>A0ABV4JY03</accession>
<feature type="domain" description="4Fe-4S ferredoxin-type" evidence="8">
    <location>
        <begin position="1"/>
        <end position="29"/>
    </location>
</feature>
<keyword evidence="3 7" id="KW-0479">Metal-binding</keyword>
<evidence type="ECO:0000256" key="7">
    <source>
        <dbReference type="RuleBase" id="RU368020"/>
    </source>
</evidence>
<dbReference type="InterPro" id="IPR017896">
    <property type="entry name" value="4Fe4S_Fe-S-bd"/>
</dbReference>
<dbReference type="SUPFAM" id="SSF54862">
    <property type="entry name" value="4Fe-4S ferredoxins"/>
    <property type="match status" value="1"/>
</dbReference>
<keyword evidence="4 7" id="KW-0249">Electron transport</keyword>
<gene>
    <name evidence="9" type="ORF">AB6M95_02425</name>
</gene>
<dbReference type="Proteomes" id="UP001568698">
    <property type="component" value="Unassembled WGS sequence"/>
</dbReference>
<evidence type="ECO:0000313" key="9">
    <source>
        <dbReference type="EMBL" id="MEZ7195589.1"/>
    </source>
</evidence>
<dbReference type="PROSITE" id="PS51379">
    <property type="entry name" value="4FE4S_FER_2"/>
    <property type="match status" value="1"/>
</dbReference>
<dbReference type="InterPro" id="IPR017900">
    <property type="entry name" value="4Fe4S_Fe_S_CS"/>
</dbReference>
<keyword evidence="2 7" id="KW-0813">Transport</keyword>
<organism evidence="9 10">
    <name type="scientific">Pseudodesulfovibrio karagichevae</name>
    <dbReference type="NCBI Taxonomy" id="3239305"/>
    <lineage>
        <taxon>Bacteria</taxon>
        <taxon>Pseudomonadati</taxon>
        <taxon>Thermodesulfobacteriota</taxon>
        <taxon>Desulfovibrionia</taxon>
        <taxon>Desulfovibrionales</taxon>
        <taxon>Desulfovibrionaceae</taxon>
    </lineage>
</organism>
<evidence type="ECO:0000256" key="6">
    <source>
        <dbReference type="ARBA" id="ARBA00023014"/>
    </source>
</evidence>